<evidence type="ECO:0000259" key="8">
    <source>
        <dbReference type="Pfam" id="PF20684"/>
    </source>
</evidence>
<evidence type="ECO:0000256" key="5">
    <source>
        <dbReference type="ARBA" id="ARBA00038359"/>
    </source>
</evidence>
<dbReference type="InterPro" id="IPR052337">
    <property type="entry name" value="SAT4-like"/>
</dbReference>
<dbReference type="PANTHER" id="PTHR33048:SF105">
    <property type="match status" value="1"/>
</dbReference>
<dbReference type="PANTHER" id="PTHR33048">
    <property type="entry name" value="PTH11-LIKE INTEGRAL MEMBRANE PROTEIN (AFU_ORTHOLOGUE AFUA_5G11245)"/>
    <property type="match status" value="1"/>
</dbReference>
<feature type="region of interest" description="Disordered" evidence="6">
    <location>
        <begin position="341"/>
        <end position="381"/>
    </location>
</feature>
<sequence>MSSAANATDPAAAAAQAAAAAAAAEGFHRFTIELWTLFTIGALTTILRTYARIKANGFANLRADDYLVWVGLIGYASQCSLGYSIGNVAKGFANNGMTPEERANLDPNSPEYRFRLVNIDQQTSGLMRVYTDHQNYKNGRIIGSQIQIAGWTMYSTLIWSLKLSMLFFYMRLVEGLGRRYRVRIYVGFFLVISTFLSTILTIFLGCRPFRNYWQISPDPGNQCQPAVSDPIVWSSFAANVATDIYLIAIPLPLLWGSTLRLGKKIASTIVLGAGIFVLVCAILKTIYVLVDPLDGAQLAGQWGTREAFTAVMTTNLPMIFPLIRQILRPYLPTALRSTKKEYKTPEDRAGGNNVRTIGGGARNGDLETGASSTVGGSGASRTNAYAKSRSAARDSGANFHHMGTSTLTFTESEERIVDDHDIKLRGIKRSAERGGADLVPPERGIVVSNEVEVRSEHRTSQDKDIPGGQRVHEHW</sequence>
<comment type="similarity">
    <text evidence="5">Belongs to the SAT4 family.</text>
</comment>
<feature type="region of interest" description="Disordered" evidence="6">
    <location>
        <begin position="449"/>
        <end position="475"/>
    </location>
</feature>
<feature type="transmembrane region" description="Helical" evidence="7">
    <location>
        <begin position="265"/>
        <end position="287"/>
    </location>
</feature>
<evidence type="ECO:0000256" key="3">
    <source>
        <dbReference type="ARBA" id="ARBA00022989"/>
    </source>
</evidence>
<feature type="domain" description="Rhodopsin" evidence="8">
    <location>
        <begin position="47"/>
        <end position="324"/>
    </location>
</feature>
<feature type="transmembrane region" description="Helical" evidence="7">
    <location>
        <begin position="182"/>
        <end position="204"/>
    </location>
</feature>
<feature type="transmembrane region" description="Helical" evidence="7">
    <location>
        <begin position="63"/>
        <end position="85"/>
    </location>
</feature>
<dbReference type="EMBL" id="JH793302">
    <property type="protein sequence ID" value="ELQ42885.1"/>
    <property type="molecule type" value="Genomic_DNA"/>
</dbReference>
<dbReference type="GO" id="GO:0016020">
    <property type="term" value="C:membrane"/>
    <property type="evidence" value="ECO:0007669"/>
    <property type="project" value="UniProtKB-SubCell"/>
</dbReference>
<evidence type="ECO:0000256" key="7">
    <source>
        <dbReference type="SAM" id="Phobius"/>
    </source>
</evidence>
<evidence type="ECO:0000256" key="2">
    <source>
        <dbReference type="ARBA" id="ARBA00022692"/>
    </source>
</evidence>
<name>A0AA97P6H3_PYRO3</name>
<feature type="compositionally biased region" description="Basic and acidic residues" evidence="6">
    <location>
        <begin position="451"/>
        <end position="475"/>
    </location>
</feature>
<dbReference type="AlphaFoldDB" id="A0AA97P6H3"/>
<proteinExistence type="inferred from homology"/>
<feature type="transmembrane region" description="Helical" evidence="7">
    <location>
        <begin position="34"/>
        <end position="51"/>
    </location>
</feature>
<protein>
    <recommendedName>
        <fullName evidence="8">Rhodopsin domain-containing protein</fullName>
    </recommendedName>
</protein>
<keyword evidence="3 7" id="KW-1133">Transmembrane helix</keyword>
<organism evidence="9">
    <name type="scientific">Pyricularia oryzae (strain Y34)</name>
    <name type="common">Rice blast fungus</name>
    <name type="synonym">Magnaporthe oryzae</name>
    <dbReference type="NCBI Taxonomy" id="1143189"/>
    <lineage>
        <taxon>Eukaryota</taxon>
        <taxon>Fungi</taxon>
        <taxon>Dikarya</taxon>
        <taxon>Ascomycota</taxon>
        <taxon>Pezizomycotina</taxon>
        <taxon>Sordariomycetes</taxon>
        <taxon>Sordariomycetidae</taxon>
        <taxon>Magnaporthales</taxon>
        <taxon>Pyriculariaceae</taxon>
        <taxon>Pyricularia</taxon>
    </lineage>
</organism>
<feature type="transmembrane region" description="Helical" evidence="7">
    <location>
        <begin position="231"/>
        <end position="253"/>
    </location>
</feature>
<feature type="transmembrane region" description="Helical" evidence="7">
    <location>
        <begin position="148"/>
        <end position="170"/>
    </location>
</feature>
<gene>
    <name evidence="9" type="ORF">OOU_Y34scaffold00190g9</name>
</gene>
<keyword evidence="4 7" id="KW-0472">Membrane</keyword>
<dbReference type="Proteomes" id="UP000011086">
    <property type="component" value="Unassembled WGS sequence"/>
</dbReference>
<dbReference type="Pfam" id="PF20684">
    <property type="entry name" value="Fung_rhodopsin"/>
    <property type="match status" value="1"/>
</dbReference>
<evidence type="ECO:0000256" key="6">
    <source>
        <dbReference type="SAM" id="MobiDB-lite"/>
    </source>
</evidence>
<dbReference type="InterPro" id="IPR049326">
    <property type="entry name" value="Rhodopsin_dom_fungi"/>
</dbReference>
<accession>A0AA97P6H3</accession>
<keyword evidence="2 7" id="KW-0812">Transmembrane</keyword>
<reference evidence="9" key="1">
    <citation type="journal article" date="2012" name="PLoS Genet.">
        <title>Comparative analysis of the genomes of two field isolates of the rice blast fungus Magnaporthe oryzae.</title>
        <authorList>
            <person name="Xue M."/>
            <person name="Yang J."/>
            <person name="Li Z."/>
            <person name="Hu S."/>
            <person name="Yao N."/>
            <person name="Dean R.A."/>
            <person name="Zhao W."/>
            <person name="Shen M."/>
            <person name="Zhang H."/>
            <person name="Li C."/>
            <person name="Liu L."/>
            <person name="Cao L."/>
            <person name="Xu X."/>
            <person name="Xing Y."/>
            <person name="Hsiang T."/>
            <person name="Zhang Z."/>
            <person name="Xu J.R."/>
            <person name="Peng Y.L."/>
        </authorList>
    </citation>
    <scope>NUCLEOTIDE SEQUENCE</scope>
    <source>
        <strain evidence="9">Y34</strain>
    </source>
</reference>
<evidence type="ECO:0000256" key="1">
    <source>
        <dbReference type="ARBA" id="ARBA00004141"/>
    </source>
</evidence>
<evidence type="ECO:0000313" key="9">
    <source>
        <dbReference type="EMBL" id="ELQ42885.1"/>
    </source>
</evidence>
<comment type="subcellular location">
    <subcellularLocation>
        <location evidence="1">Membrane</location>
        <topology evidence="1">Multi-pass membrane protein</topology>
    </subcellularLocation>
</comment>
<evidence type="ECO:0000256" key="4">
    <source>
        <dbReference type="ARBA" id="ARBA00023136"/>
    </source>
</evidence>